<dbReference type="InterPro" id="IPR008018">
    <property type="entry name" value="Phage_tail_attach_FII"/>
</dbReference>
<sequence length="107" mass="11850">MQPMPVFAAAMDRIFATPSMGAAAVWISATTSQERPIRVIRRAPDRITEFGAARFVSDTMMVDVRLSDLSDPRSGDLIVIGTDSFIIQGEPIRDRERLIWTLDLGPS</sequence>
<accession>A0A1X6ZUA6</accession>
<dbReference type="Pfam" id="PF05354">
    <property type="entry name" value="Phage_attach"/>
    <property type="match status" value="1"/>
</dbReference>
<dbReference type="Proteomes" id="UP000194012">
    <property type="component" value="Unassembled WGS sequence"/>
</dbReference>
<protein>
    <recommendedName>
        <fullName evidence="3">Phage head-tail joining protein</fullName>
    </recommendedName>
</protein>
<gene>
    <name evidence="1" type="ORF">ROG8370_02848</name>
</gene>
<evidence type="ECO:0008006" key="3">
    <source>
        <dbReference type="Google" id="ProtNLM"/>
    </source>
</evidence>
<evidence type="ECO:0000313" key="1">
    <source>
        <dbReference type="EMBL" id="SLN61794.1"/>
    </source>
</evidence>
<keyword evidence="2" id="KW-1185">Reference proteome</keyword>
<dbReference type="GO" id="GO:0019068">
    <property type="term" value="P:virion assembly"/>
    <property type="evidence" value="ECO:0007669"/>
    <property type="project" value="InterPro"/>
</dbReference>
<dbReference type="AlphaFoldDB" id="A0A1X6ZUA6"/>
<dbReference type="EMBL" id="FWFJ01000031">
    <property type="protein sequence ID" value="SLN61794.1"/>
    <property type="molecule type" value="Genomic_DNA"/>
</dbReference>
<name>A0A1X6ZUA6_9RHOB</name>
<organism evidence="1 2">
    <name type="scientific">Roseovarius gaetbuli</name>
    <dbReference type="NCBI Taxonomy" id="1356575"/>
    <lineage>
        <taxon>Bacteria</taxon>
        <taxon>Pseudomonadati</taxon>
        <taxon>Pseudomonadota</taxon>
        <taxon>Alphaproteobacteria</taxon>
        <taxon>Rhodobacterales</taxon>
        <taxon>Roseobacteraceae</taxon>
        <taxon>Roseovarius</taxon>
    </lineage>
</organism>
<proteinExistence type="predicted"/>
<reference evidence="2" key="1">
    <citation type="submission" date="2017-03" db="EMBL/GenBank/DDBJ databases">
        <authorList>
            <person name="Rodrigo-Torres L."/>
            <person name="Arahal R.D."/>
            <person name="Lucena T."/>
        </authorList>
    </citation>
    <scope>NUCLEOTIDE SEQUENCE [LARGE SCALE GENOMIC DNA]</scope>
    <source>
        <strain evidence="2">CECT 8370</strain>
    </source>
</reference>
<evidence type="ECO:0000313" key="2">
    <source>
        <dbReference type="Proteomes" id="UP000194012"/>
    </source>
</evidence>